<evidence type="ECO:0000313" key="2">
    <source>
        <dbReference type="Proteomes" id="UP000616151"/>
    </source>
</evidence>
<dbReference type="Proteomes" id="UP000616151">
    <property type="component" value="Unassembled WGS sequence"/>
</dbReference>
<protein>
    <submittedName>
        <fullName evidence="1">Protein phosphatase 2C domain-containing protein</fullName>
    </submittedName>
</protein>
<proteinExistence type="predicted"/>
<name>A0ACC5R8Q0_9HYPH</name>
<comment type="caution">
    <text evidence="1">The sequence shown here is derived from an EMBL/GenBank/DDBJ whole genome shotgun (WGS) entry which is preliminary data.</text>
</comment>
<gene>
    <name evidence="1" type="ORF">JHL16_20495</name>
</gene>
<dbReference type="EMBL" id="JAENHL010000007">
    <property type="protein sequence ID" value="MBK1868748.1"/>
    <property type="molecule type" value="Genomic_DNA"/>
</dbReference>
<organism evidence="1 2">
    <name type="scientific">Taklimakanibacter albus</name>
    <dbReference type="NCBI Taxonomy" id="2800327"/>
    <lineage>
        <taxon>Bacteria</taxon>
        <taxon>Pseudomonadati</taxon>
        <taxon>Pseudomonadota</taxon>
        <taxon>Alphaproteobacteria</taxon>
        <taxon>Hyphomicrobiales</taxon>
        <taxon>Aestuariivirgaceae</taxon>
        <taxon>Taklimakanibacter</taxon>
    </lineage>
</organism>
<accession>A0ACC5R8Q0</accession>
<sequence length="280" mass="31109">MKLKLAGQLSLGSGKVNEDAVGFVGDPHDIEAAWALDGVTGINDKGLGLMGSDAQWFVARIDHHLRRLLPGAKDLPLVMSDLIDHLIADLGQHVLPDKYDPPAACIAAVCRIEGQWQAVRLGDCRFLAEDRNGLQRIVDFANDDFDHWVTAEAMRLRGTGMSDLKEIARAMRQVQFDNRRRRNRPGGYGVIEADRACLAFAEYMELDEPSSVLLTSDGFFRLVDYYGQMSETDLLARSGRDGELARLYDMMRKLEDGDPDGARYPRFKPKDDASAIALIA</sequence>
<reference evidence="1" key="1">
    <citation type="submission" date="2021-01" db="EMBL/GenBank/DDBJ databases">
        <authorList>
            <person name="Sun Q."/>
        </authorList>
    </citation>
    <scope>NUCLEOTIDE SEQUENCE</scope>
    <source>
        <strain evidence="1">YIM B02566</strain>
    </source>
</reference>
<evidence type="ECO:0000313" key="1">
    <source>
        <dbReference type="EMBL" id="MBK1868748.1"/>
    </source>
</evidence>
<keyword evidence="2" id="KW-1185">Reference proteome</keyword>